<keyword evidence="7" id="KW-0472">Membrane</keyword>
<comment type="function">
    <text evidence="1">May be specifically involved in the processing, transport, and/or maturation of the MADH beta-subunit.</text>
</comment>
<evidence type="ECO:0000256" key="5">
    <source>
        <dbReference type="ARBA" id="ARBA00022692"/>
    </source>
</evidence>
<evidence type="ECO:0000256" key="2">
    <source>
        <dbReference type="ARBA" id="ARBA00004167"/>
    </source>
</evidence>
<dbReference type="SUPFAM" id="SSF52833">
    <property type="entry name" value="Thioredoxin-like"/>
    <property type="match status" value="1"/>
</dbReference>
<dbReference type="STRING" id="511.UZ73_08880"/>
<dbReference type="PROSITE" id="PS51352">
    <property type="entry name" value="THIOREDOXIN_2"/>
    <property type="match status" value="1"/>
</dbReference>
<dbReference type="EMBL" id="CP095873">
    <property type="protein sequence ID" value="UPL21116.1"/>
    <property type="molecule type" value="Genomic_DNA"/>
</dbReference>
<accession>A0A0A2N8W1</accession>
<reference evidence="10" key="3">
    <citation type="submission" date="2022-04" db="EMBL/GenBank/DDBJ databases">
        <title>Genomic mining of Alcaligenes faecalis D334 producing ectoin and derivatives.</title>
        <authorList>
            <person name="Doan V.T."/>
            <person name="Quach N.T."/>
            <person name="Vu T.-H.-N."/>
            <person name="Phi Q.-T."/>
        </authorList>
    </citation>
    <scope>NUCLEOTIDE SEQUENCE</scope>
    <source>
        <strain evidence="10">D334</strain>
    </source>
</reference>
<keyword evidence="5" id="KW-0812">Transmembrane</keyword>
<gene>
    <name evidence="9" type="primary">mauD</name>
    <name evidence="9" type="ORF">DF183_10095</name>
    <name evidence="11" type="ORF">M2J83_01760</name>
    <name evidence="10" type="ORF">MXF72_17270</name>
</gene>
<dbReference type="eggNOG" id="COG0526">
    <property type="taxonomic scope" value="Bacteria"/>
</dbReference>
<dbReference type="AlphaFoldDB" id="A0A0A2N8W1"/>
<dbReference type="Proteomes" id="UP000830925">
    <property type="component" value="Chromosome"/>
</dbReference>
<dbReference type="InterPro" id="IPR036249">
    <property type="entry name" value="Thioredoxin-like_sf"/>
</dbReference>
<dbReference type="OrthoDB" id="462848at2"/>
<evidence type="ECO:0000313" key="10">
    <source>
        <dbReference type="EMBL" id="UPL21116.1"/>
    </source>
</evidence>
<evidence type="ECO:0000256" key="4">
    <source>
        <dbReference type="ARBA" id="ARBA00019076"/>
    </source>
</evidence>
<evidence type="ECO:0000256" key="7">
    <source>
        <dbReference type="ARBA" id="ARBA00023136"/>
    </source>
</evidence>
<dbReference type="GO" id="GO:0030416">
    <property type="term" value="P:methylamine metabolic process"/>
    <property type="evidence" value="ECO:0007669"/>
    <property type="project" value="InterPro"/>
</dbReference>
<evidence type="ECO:0000256" key="1">
    <source>
        <dbReference type="ARBA" id="ARBA00003475"/>
    </source>
</evidence>
<proteinExistence type="predicted"/>
<evidence type="ECO:0000313" key="9">
    <source>
        <dbReference type="EMBL" id="PWE15017.1"/>
    </source>
</evidence>
<sequence length="213" mass="22917">MTALMISNVILWVIVLALVLVVLALSRQIGVLYERVAPMGALTMDKGPQVGDAAPVMELQDLRGRAVTVGVAGPRSQLIFFMSPTCPVCKKLLPILKSIQGSEGQWVDIVLASDGEMPEHLAFYQKAQLDAFPYVLSTQLGMGFQISKLPYAVLIDENGVVRGKGLVNSREQLESLFTAKDLGVASAQEYLAGDSGMKQVQVSRKENVNALAG</sequence>
<evidence type="ECO:0000313" key="13">
    <source>
        <dbReference type="Proteomes" id="UP001211866"/>
    </source>
</evidence>
<keyword evidence="6" id="KW-1133">Transmembrane helix</keyword>
<dbReference type="EMBL" id="CP096916">
    <property type="protein sequence ID" value="WBM38588.1"/>
    <property type="molecule type" value="Genomic_DNA"/>
</dbReference>
<evidence type="ECO:0000313" key="11">
    <source>
        <dbReference type="EMBL" id="WBM38588.1"/>
    </source>
</evidence>
<comment type="subcellular location">
    <subcellularLocation>
        <location evidence="2">Membrane</location>
        <topology evidence="2">Single-pass membrane protein</topology>
    </subcellularLocation>
</comment>
<dbReference type="GO" id="GO:0016020">
    <property type="term" value="C:membrane"/>
    <property type="evidence" value="ECO:0007669"/>
    <property type="project" value="UniProtKB-SubCell"/>
</dbReference>
<feature type="domain" description="Thioredoxin" evidence="8">
    <location>
        <begin position="48"/>
        <end position="182"/>
    </location>
</feature>
<accession>A0A0M7FBB0</accession>
<dbReference type="Proteomes" id="UP001211866">
    <property type="component" value="Chromosome"/>
</dbReference>
<reference evidence="9 12" key="1">
    <citation type="submission" date="2018-05" db="EMBL/GenBank/DDBJ databases">
        <title>Genome Sequence of an Efficient Indole-Degrading Bacterium, Alcaligenes sp.YBY.</title>
        <authorList>
            <person name="Yang B."/>
        </authorList>
    </citation>
    <scope>NUCLEOTIDE SEQUENCE [LARGE SCALE GENOMIC DNA]</scope>
    <source>
        <strain evidence="9 12">YBY</strain>
    </source>
</reference>
<organism evidence="9 12">
    <name type="scientific">Alcaligenes faecalis</name>
    <dbReference type="NCBI Taxonomy" id="511"/>
    <lineage>
        <taxon>Bacteria</taxon>
        <taxon>Pseudomonadati</taxon>
        <taxon>Pseudomonadota</taxon>
        <taxon>Betaproteobacteria</taxon>
        <taxon>Burkholderiales</taxon>
        <taxon>Alcaligenaceae</taxon>
        <taxon>Alcaligenes</taxon>
    </lineage>
</organism>
<dbReference type="KEGG" id="afa:UZ73_08880"/>
<dbReference type="Gene3D" id="3.40.30.10">
    <property type="entry name" value="Glutaredoxin"/>
    <property type="match status" value="1"/>
</dbReference>
<dbReference type="NCBIfam" id="TIGR02661">
    <property type="entry name" value="MauD"/>
    <property type="match status" value="1"/>
</dbReference>
<dbReference type="Proteomes" id="UP000245216">
    <property type="component" value="Unassembled WGS sequence"/>
</dbReference>
<reference evidence="11 13" key="4">
    <citation type="submission" date="2022-05" db="EMBL/GenBank/DDBJ databases">
        <title>Complete sequence of strain NY11312.</title>
        <authorList>
            <person name="Zhou D."/>
        </authorList>
    </citation>
    <scope>NUCLEOTIDE SEQUENCE [LARGE SCALE GENOMIC DNA]</scope>
    <source>
        <strain evidence="11 13">NY11312</strain>
    </source>
</reference>
<dbReference type="InterPro" id="IPR013766">
    <property type="entry name" value="Thioredoxin_domain"/>
</dbReference>
<dbReference type="UniPathway" id="UPA00895"/>
<dbReference type="InterPro" id="IPR013478">
    <property type="entry name" value="MeN_DH_accessory"/>
</dbReference>
<protein>
    <recommendedName>
        <fullName evidence="4">Methylamine utilization protein MauD</fullName>
    </recommendedName>
</protein>
<evidence type="ECO:0000256" key="3">
    <source>
        <dbReference type="ARBA" id="ARBA00004856"/>
    </source>
</evidence>
<evidence type="ECO:0000259" key="8">
    <source>
        <dbReference type="PROSITE" id="PS51352"/>
    </source>
</evidence>
<comment type="pathway">
    <text evidence="3">One-carbon metabolism; methylamine degradation.</text>
</comment>
<keyword evidence="13" id="KW-1185">Reference proteome</keyword>
<reference evidence="9 12" key="2">
    <citation type="submission" date="2018-05" db="EMBL/GenBank/DDBJ databases">
        <authorList>
            <person name="Lanie J.A."/>
            <person name="Ng W.-L."/>
            <person name="Kazmierczak K.M."/>
            <person name="Andrzejewski T.M."/>
            <person name="Davidsen T.M."/>
            <person name="Wayne K.J."/>
            <person name="Tettelin H."/>
            <person name="Glass J.I."/>
            <person name="Rusch D."/>
            <person name="Podicherti R."/>
            <person name="Tsui H.-C.T."/>
            <person name="Winkler M.E."/>
        </authorList>
    </citation>
    <scope>NUCLEOTIDE SEQUENCE [LARGE SCALE GENOMIC DNA]</scope>
    <source>
        <strain evidence="9 12">YBY</strain>
    </source>
</reference>
<evidence type="ECO:0000313" key="12">
    <source>
        <dbReference type="Proteomes" id="UP000245216"/>
    </source>
</evidence>
<dbReference type="EMBL" id="QEXO01000002">
    <property type="protein sequence ID" value="PWE15017.1"/>
    <property type="molecule type" value="Genomic_DNA"/>
</dbReference>
<dbReference type="RefSeq" id="WP_009462707.1">
    <property type="nucleotide sequence ID" value="NZ_CAXOJJ010000066.1"/>
</dbReference>
<dbReference type="GeneID" id="96774970"/>
<evidence type="ECO:0000256" key="6">
    <source>
        <dbReference type="ARBA" id="ARBA00022989"/>
    </source>
</evidence>
<name>A0A0A2N8W1_ALCFA</name>